<reference evidence="2" key="1">
    <citation type="submission" date="2021-11" db="EMBL/GenBank/DDBJ databases">
        <authorList>
            <person name="Schell T."/>
        </authorList>
    </citation>
    <scope>NUCLEOTIDE SEQUENCE</scope>
    <source>
        <strain evidence="2">M5</strain>
    </source>
</reference>
<dbReference type="AlphaFoldDB" id="A0A8J2S2R6"/>
<sequence>MKFLIISFFLACASAQWAAPFSNWSPYNPSFYNDLFSKSVDLNKDGQPDAPFYTAAPAVYPNYYPYAGLNYRGAFPGYTYGSPFTYPFTQAATAVVANASPAAVQKTIRAKRQVPVLPHKPSEFHNDFAYSSVDLNQDGQPDNLPVYTAPVAPWTGARFVAPYTTPFTGYNGYYPQTYPFVNGFLG</sequence>
<organism evidence="2 3">
    <name type="scientific">Daphnia galeata</name>
    <dbReference type="NCBI Taxonomy" id="27404"/>
    <lineage>
        <taxon>Eukaryota</taxon>
        <taxon>Metazoa</taxon>
        <taxon>Ecdysozoa</taxon>
        <taxon>Arthropoda</taxon>
        <taxon>Crustacea</taxon>
        <taxon>Branchiopoda</taxon>
        <taxon>Diplostraca</taxon>
        <taxon>Cladocera</taxon>
        <taxon>Anomopoda</taxon>
        <taxon>Daphniidae</taxon>
        <taxon>Daphnia</taxon>
    </lineage>
</organism>
<dbReference type="EMBL" id="CAKKLH010000329">
    <property type="protein sequence ID" value="CAH0112663.1"/>
    <property type="molecule type" value="Genomic_DNA"/>
</dbReference>
<comment type="caution">
    <text evidence="2">The sequence shown here is derived from an EMBL/GenBank/DDBJ whole genome shotgun (WGS) entry which is preliminary data.</text>
</comment>
<protein>
    <submittedName>
        <fullName evidence="2">Uncharacterized protein</fullName>
    </submittedName>
</protein>
<evidence type="ECO:0000313" key="3">
    <source>
        <dbReference type="Proteomes" id="UP000789390"/>
    </source>
</evidence>
<dbReference type="OrthoDB" id="6362820at2759"/>
<evidence type="ECO:0000256" key="1">
    <source>
        <dbReference type="SAM" id="SignalP"/>
    </source>
</evidence>
<keyword evidence="3" id="KW-1185">Reference proteome</keyword>
<evidence type="ECO:0000313" key="2">
    <source>
        <dbReference type="EMBL" id="CAH0112663.1"/>
    </source>
</evidence>
<dbReference type="Proteomes" id="UP000789390">
    <property type="component" value="Unassembled WGS sequence"/>
</dbReference>
<accession>A0A8J2S2R6</accession>
<keyword evidence="1" id="KW-0732">Signal</keyword>
<name>A0A8J2S2R6_9CRUS</name>
<gene>
    <name evidence="2" type="ORF">DGAL_LOCUS16432</name>
</gene>
<proteinExistence type="predicted"/>
<feature type="signal peptide" evidence="1">
    <location>
        <begin position="1"/>
        <end position="15"/>
    </location>
</feature>
<feature type="chain" id="PRO_5035292602" evidence="1">
    <location>
        <begin position="16"/>
        <end position="186"/>
    </location>
</feature>